<dbReference type="EC" id="6.3.4.13" evidence="4 12"/>
<dbReference type="InterPro" id="IPR016185">
    <property type="entry name" value="PreATP-grasp_dom_sf"/>
</dbReference>
<evidence type="ECO:0000256" key="11">
    <source>
        <dbReference type="ARBA" id="ARBA00042864"/>
    </source>
</evidence>
<gene>
    <name evidence="12" type="primary">purD</name>
    <name evidence="15" type="ORF">J2Z34_002852</name>
</gene>
<sequence length="414" mass="45894">MKILIIGEGAREHAISKKLAKSDRVDKIFIAPGNGGTSRENKCVNIPVTDFYELRDFAESEGVGITIVGPEVPLMEGIVDIFHEKGLKIIGPDRKSSLLEGSKAFSKEFMKKYGIKTAAYETFTDFDKALQYVKGHEYPLVIKADGLAQGKGVEIPFTYEDARRILESFMLEGKFKDAGKTVVIEEFITGKEASIISIFDGKSIHPFISAMDHKKIGEGETGLNTGGMGSLCPNPYYSEAVEKDFNENILARTLQGLVAENLIFTGIIFFGVIMNEKGAYLLEYNLRFGDPETQSLMEHLDSDLLTIFEKALDGTLAEGDISFKDGKTLCVVLAAKGYPETYVKNVEVSDLEDEGVSFYLYSSDYRDGKFISKGGRFLSVVAHGKGDEVFDKVYGNIRKIENENVCYRRDIGRV</sequence>
<evidence type="ECO:0000256" key="3">
    <source>
        <dbReference type="ARBA" id="ARBA00005174"/>
    </source>
</evidence>
<dbReference type="Gene3D" id="3.30.470.20">
    <property type="entry name" value="ATP-grasp fold, B domain"/>
    <property type="match status" value="1"/>
</dbReference>
<organism evidence="15 16">
    <name type="scientific">Youngiibacter multivorans</name>
    <dbReference type="NCBI Taxonomy" id="937251"/>
    <lineage>
        <taxon>Bacteria</taxon>
        <taxon>Bacillati</taxon>
        <taxon>Bacillota</taxon>
        <taxon>Clostridia</taxon>
        <taxon>Eubacteriales</taxon>
        <taxon>Clostridiaceae</taxon>
        <taxon>Youngiibacter</taxon>
    </lineage>
</organism>
<keyword evidence="8 13" id="KW-0067">ATP-binding</keyword>
<feature type="domain" description="ATP-grasp" evidence="14">
    <location>
        <begin position="107"/>
        <end position="313"/>
    </location>
</feature>
<evidence type="ECO:0000256" key="9">
    <source>
        <dbReference type="ARBA" id="ARBA00038345"/>
    </source>
</evidence>
<dbReference type="SUPFAM" id="SSF51246">
    <property type="entry name" value="Rudiment single hybrid motif"/>
    <property type="match status" value="1"/>
</dbReference>
<dbReference type="InterPro" id="IPR020559">
    <property type="entry name" value="PRibGlycinamide_synth_CS"/>
</dbReference>
<dbReference type="GO" id="GO:0004637">
    <property type="term" value="F:phosphoribosylamine-glycine ligase activity"/>
    <property type="evidence" value="ECO:0007669"/>
    <property type="project" value="UniProtKB-EC"/>
</dbReference>
<dbReference type="PROSITE" id="PS00184">
    <property type="entry name" value="GARS"/>
    <property type="match status" value="1"/>
</dbReference>
<dbReference type="RefSeq" id="WP_209460516.1">
    <property type="nucleotide sequence ID" value="NZ_JAGGKC010000028.1"/>
</dbReference>
<comment type="pathway">
    <text evidence="3 12">Purine metabolism; IMP biosynthesis via de novo pathway; N(1)-(5-phospho-D-ribosyl)glycinamide from 5-phospho-alpha-D-ribose 1-diphosphate: step 2/2.</text>
</comment>
<dbReference type="PANTHER" id="PTHR43472:SF1">
    <property type="entry name" value="PHOSPHORIBOSYLAMINE--GLYCINE LIGASE, CHLOROPLASTIC"/>
    <property type="match status" value="1"/>
</dbReference>
<evidence type="ECO:0000256" key="10">
    <source>
        <dbReference type="ARBA" id="ARBA00042242"/>
    </source>
</evidence>
<evidence type="ECO:0000313" key="16">
    <source>
        <dbReference type="Proteomes" id="UP001519271"/>
    </source>
</evidence>
<comment type="cofactor">
    <cofactor evidence="1">
        <name>Mn(2+)</name>
        <dbReference type="ChEBI" id="CHEBI:29035"/>
    </cofactor>
</comment>
<evidence type="ECO:0000256" key="8">
    <source>
        <dbReference type="ARBA" id="ARBA00022840"/>
    </source>
</evidence>
<dbReference type="SUPFAM" id="SSF52440">
    <property type="entry name" value="PreATP-grasp domain"/>
    <property type="match status" value="1"/>
</dbReference>
<dbReference type="Gene3D" id="3.40.50.20">
    <property type="match status" value="1"/>
</dbReference>
<evidence type="ECO:0000256" key="6">
    <source>
        <dbReference type="ARBA" id="ARBA00022741"/>
    </source>
</evidence>
<dbReference type="InterPro" id="IPR000115">
    <property type="entry name" value="PRibGlycinamide_synth"/>
</dbReference>
<dbReference type="Gene3D" id="3.90.600.10">
    <property type="entry name" value="Phosphoribosylglycinamide synthetase, C-terminal domain"/>
    <property type="match status" value="1"/>
</dbReference>
<dbReference type="NCBIfam" id="TIGR00877">
    <property type="entry name" value="purD"/>
    <property type="match status" value="1"/>
</dbReference>
<proteinExistence type="inferred from homology"/>
<protein>
    <recommendedName>
        <fullName evidence="4 12">Phosphoribosylamine--glycine ligase</fullName>
        <ecNumber evidence="4 12">6.3.4.13</ecNumber>
    </recommendedName>
    <alternativeName>
        <fullName evidence="12">GARS</fullName>
    </alternativeName>
    <alternativeName>
        <fullName evidence="10 12">Glycinamide ribonucleotide synthetase</fullName>
    </alternativeName>
    <alternativeName>
        <fullName evidence="11 12">Phosphoribosylglycinamide synthetase</fullName>
    </alternativeName>
</protein>
<dbReference type="EMBL" id="JAGGKC010000028">
    <property type="protein sequence ID" value="MBP1920341.1"/>
    <property type="molecule type" value="Genomic_DNA"/>
</dbReference>
<dbReference type="InterPro" id="IPR020561">
    <property type="entry name" value="PRibGlycinamid_synth_ATP-grasp"/>
</dbReference>
<evidence type="ECO:0000259" key="14">
    <source>
        <dbReference type="PROSITE" id="PS50975"/>
    </source>
</evidence>
<keyword evidence="7 12" id="KW-0658">Purine biosynthesis</keyword>
<dbReference type="InterPro" id="IPR020560">
    <property type="entry name" value="PRibGlycinamide_synth_C-dom"/>
</dbReference>
<dbReference type="Pfam" id="PF01071">
    <property type="entry name" value="GARS_A"/>
    <property type="match status" value="1"/>
</dbReference>
<dbReference type="Pfam" id="PF02844">
    <property type="entry name" value="GARS_N"/>
    <property type="match status" value="1"/>
</dbReference>
<dbReference type="Gene3D" id="3.30.1490.20">
    <property type="entry name" value="ATP-grasp fold, A domain"/>
    <property type="match status" value="1"/>
</dbReference>
<comment type="caution">
    <text evidence="15">The sequence shown here is derived from an EMBL/GenBank/DDBJ whole genome shotgun (WGS) entry which is preliminary data.</text>
</comment>
<comment type="catalytic activity">
    <reaction evidence="12">
        <text>5-phospho-beta-D-ribosylamine + glycine + ATP = N(1)-(5-phospho-beta-D-ribosyl)glycinamide + ADP + phosphate + H(+)</text>
        <dbReference type="Rhea" id="RHEA:17453"/>
        <dbReference type="ChEBI" id="CHEBI:15378"/>
        <dbReference type="ChEBI" id="CHEBI:30616"/>
        <dbReference type="ChEBI" id="CHEBI:43474"/>
        <dbReference type="ChEBI" id="CHEBI:57305"/>
        <dbReference type="ChEBI" id="CHEBI:58681"/>
        <dbReference type="ChEBI" id="CHEBI:143788"/>
        <dbReference type="ChEBI" id="CHEBI:456216"/>
        <dbReference type="EC" id="6.3.4.13"/>
    </reaction>
</comment>
<dbReference type="InterPro" id="IPR013815">
    <property type="entry name" value="ATP_grasp_subdomain_1"/>
</dbReference>
<dbReference type="InterPro" id="IPR020562">
    <property type="entry name" value="PRibGlycinamide_synth_N"/>
</dbReference>
<evidence type="ECO:0000256" key="1">
    <source>
        <dbReference type="ARBA" id="ARBA00001936"/>
    </source>
</evidence>
<dbReference type="SMART" id="SM01209">
    <property type="entry name" value="GARS_A"/>
    <property type="match status" value="1"/>
</dbReference>
<evidence type="ECO:0000256" key="5">
    <source>
        <dbReference type="ARBA" id="ARBA00022598"/>
    </source>
</evidence>
<dbReference type="PROSITE" id="PS50975">
    <property type="entry name" value="ATP_GRASP"/>
    <property type="match status" value="1"/>
</dbReference>
<name>A0ABS4G706_9CLOT</name>
<dbReference type="Pfam" id="PF02843">
    <property type="entry name" value="GARS_C"/>
    <property type="match status" value="1"/>
</dbReference>
<dbReference type="InterPro" id="IPR037123">
    <property type="entry name" value="PRibGlycinamide_synth_C_sf"/>
</dbReference>
<keyword evidence="6 13" id="KW-0547">Nucleotide-binding</keyword>
<evidence type="ECO:0000256" key="12">
    <source>
        <dbReference type="HAMAP-Rule" id="MF_00138"/>
    </source>
</evidence>
<dbReference type="InterPro" id="IPR011761">
    <property type="entry name" value="ATP-grasp"/>
</dbReference>
<evidence type="ECO:0000256" key="4">
    <source>
        <dbReference type="ARBA" id="ARBA00013255"/>
    </source>
</evidence>
<keyword evidence="16" id="KW-1185">Reference proteome</keyword>
<keyword evidence="5 12" id="KW-0436">Ligase</keyword>
<dbReference type="HAMAP" id="MF_00138">
    <property type="entry name" value="GARS"/>
    <property type="match status" value="1"/>
</dbReference>
<evidence type="ECO:0000256" key="2">
    <source>
        <dbReference type="ARBA" id="ARBA00001946"/>
    </source>
</evidence>
<dbReference type="SMART" id="SM01210">
    <property type="entry name" value="GARS_C"/>
    <property type="match status" value="1"/>
</dbReference>
<reference evidence="15 16" key="1">
    <citation type="submission" date="2021-03" db="EMBL/GenBank/DDBJ databases">
        <title>Genomic Encyclopedia of Type Strains, Phase IV (KMG-IV): sequencing the most valuable type-strain genomes for metagenomic binning, comparative biology and taxonomic classification.</title>
        <authorList>
            <person name="Goeker M."/>
        </authorList>
    </citation>
    <scope>NUCLEOTIDE SEQUENCE [LARGE SCALE GENOMIC DNA]</scope>
    <source>
        <strain evidence="15 16">DSM 6139</strain>
    </source>
</reference>
<evidence type="ECO:0000313" key="15">
    <source>
        <dbReference type="EMBL" id="MBP1920341.1"/>
    </source>
</evidence>
<comment type="similarity">
    <text evidence="9 12">Belongs to the GARS family.</text>
</comment>
<dbReference type="Proteomes" id="UP001519271">
    <property type="component" value="Unassembled WGS sequence"/>
</dbReference>
<evidence type="ECO:0000256" key="7">
    <source>
        <dbReference type="ARBA" id="ARBA00022755"/>
    </source>
</evidence>
<dbReference type="PANTHER" id="PTHR43472">
    <property type="entry name" value="PHOSPHORIBOSYLAMINE--GLYCINE LIGASE"/>
    <property type="match status" value="1"/>
</dbReference>
<accession>A0ABS4G706</accession>
<comment type="cofactor">
    <cofactor evidence="2">
        <name>Mg(2+)</name>
        <dbReference type="ChEBI" id="CHEBI:18420"/>
    </cofactor>
</comment>
<dbReference type="SUPFAM" id="SSF56059">
    <property type="entry name" value="Glutathione synthetase ATP-binding domain-like"/>
    <property type="match status" value="1"/>
</dbReference>
<evidence type="ECO:0000256" key="13">
    <source>
        <dbReference type="PROSITE-ProRule" id="PRU00409"/>
    </source>
</evidence>
<dbReference type="InterPro" id="IPR011054">
    <property type="entry name" value="Rudment_hybrid_motif"/>
</dbReference>